<name>A0A378IFE2_9GAMM</name>
<dbReference type="SUPFAM" id="SSF48403">
    <property type="entry name" value="Ankyrin repeat"/>
    <property type="match status" value="1"/>
</dbReference>
<organism evidence="3 5">
    <name type="scientific">Legionella birminghamensis</name>
    <dbReference type="NCBI Taxonomy" id="28083"/>
    <lineage>
        <taxon>Bacteria</taxon>
        <taxon>Pseudomonadati</taxon>
        <taxon>Pseudomonadota</taxon>
        <taxon>Gammaproteobacteria</taxon>
        <taxon>Legionellales</taxon>
        <taxon>Legionellaceae</taxon>
        <taxon>Legionella</taxon>
    </lineage>
</organism>
<dbReference type="AlphaFoldDB" id="A0A378IFE2"/>
<evidence type="ECO:0000313" key="5">
    <source>
        <dbReference type="Proteomes" id="UP000255066"/>
    </source>
</evidence>
<dbReference type="STRING" id="28083.Lbir_2943"/>
<accession>A0A378IFE2</accession>
<evidence type="ECO:0000313" key="4">
    <source>
        <dbReference type="Proteomes" id="UP000054735"/>
    </source>
</evidence>
<sequence>MKANNFPFTLNRNGICNGLALVHAKYVLEGRGKEFTNILTYISEGKRDKYITDEDINNFAFQALLAYAPQEFDHGLHQVTAMKALKIRGIPLAPSFGFCMAAPDENWTQALQDIALKDDEVMIIRSVDHVISVHKANGNYIVYDPNYNNGFKEFADEASLVTELHKNVFTYREGNLGLDIQILRHPEKQNKDRIYPTVVNLYEKYLPDAKATARCGKKEFKILEDAAGHNDKSVIEYLLNRGAEDYVDAVINAVRTNSPSALEPLLPCINNGEQILRIWNYAFNSGRKDVIDVLRQDPKFKRYYSNYKVHGIFISAAACGNNAALLAETINDYKAVSSADLSKLILGQQTEMISKGWGSPLSHAINSGDVQSVKLLMKQLENCGTKLSDEQKIAFLLEAIRANRNSVTNYLITKKPGISRELMKTVNLTIYAVERTNILLLHDLQKHGVEFNNASQKLIDRKESKAITLIESLGIAVIKFAYFLKDMLDKEKGVHCDARMFKTVKQNSQAADDSQKPSEFPQERP</sequence>
<evidence type="ECO:0000313" key="2">
    <source>
        <dbReference type="EMBL" id="KTC68341.1"/>
    </source>
</evidence>
<evidence type="ECO:0000256" key="1">
    <source>
        <dbReference type="SAM" id="MobiDB-lite"/>
    </source>
</evidence>
<reference evidence="3 5" key="2">
    <citation type="submission" date="2018-06" db="EMBL/GenBank/DDBJ databases">
        <authorList>
            <consortium name="Pathogen Informatics"/>
            <person name="Doyle S."/>
        </authorList>
    </citation>
    <scope>NUCLEOTIDE SEQUENCE [LARGE SCALE GENOMIC DNA]</scope>
    <source>
        <strain evidence="3 5">NCTC12437</strain>
    </source>
</reference>
<dbReference type="RefSeq" id="WP_058524911.1">
    <property type="nucleotide sequence ID" value="NZ_CAAAHV010000010.1"/>
</dbReference>
<dbReference type="InterPro" id="IPR036770">
    <property type="entry name" value="Ankyrin_rpt-contain_sf"/>
</dbReference>
<dbReference type="EMBL" id="UGNW01000001">
    <property type="protein sequence ID" value="STX30944.1"/>
    <property type="molecule type" value="Genomic_DNA"/>
</dbReference>
<proteinExistence type="predicted"/>
<keyword evidence="4" id="KW-1185">Reference proteome</keyword>
<protein>
    <submittedName>
        <fullName evidence="3">Ankyrin repeat-containing protein</fullName>
    </submittedName>
</protein>
<feature type="compositionally biased region" description="Basic and acidic residues" evidence="1">
    <location>
        <begin position="513"/>
        <end position="525"/>
    </location>
</feature>
<dbReference type="EMBL" id="LNXT01000048">
    <property type="protein sequence ID" value="KTC68341.1"/>
    <property type="molecule type" value="Genomic_DNA"/>
</dbReference>
<evidence type="ECO:0000313" key="3">
    <source>
        <dbReference type="EMBL" id="STX30944.1"/>
    </source>
</evidence>
<feature type="region of interest" description="Disordered" evidence="1">
    <location>
        <begin position="505"/>
        <end position="525"/>
    </location>
</feature>
<dbReference type="Gene3D" id="1.25.40.20">
    <property type="entry name" value="Ankyrin repeat-containing domain"/>
    <property type="match status" value="1"/>
</dbReference>
<reference evidence="2 4" key="1">
    <citation type="submission" date="2015-11" db="EMBL/GenBank/DDBJ databases">
        <title>Genomic analysis of 38 Legionella species identifies large and diverse effector repertoires.</title>
        <authorList>
            <person name="Burstein D."/>
            <person name="Amaro F."/>
            <person name="Zusman T."/>
            <person name="Lifshitz Z."/>
            <person name="Cohen O."/>
            <person name="Gilbert J.A."/>
            <person name="Pupko T."/>
            <person name="Shuman H.A."/>
            <person name="Segal G."/>
        </authorList>
    </citation>
    <scope>NUCLEOTIDE SEQUENCE [LARGE SCALE GENOMIC DNA]</scope>
    <source>
        <strain evidence="2 4">CDC#1407-AL-14</strain>
    </source>
</reference>
<dbReference type="Proteomes" id="UP000255066">
    <property type="component" value="Unassembled WGS sequence"/>
</dbReference>
<dbReference type="Proteomes" id="UP000054735">
    <property type="component" value="Unassembled WGS sequence"/>
</dbReference>
<gene>
    <name evidence="2" type="ORF">Lbir_2943</name>
    <name evidence="3" type="ORF">NCTC12437_00711</name>
</gene>
<dbReference type="OrthoDB" id="5654137at2"/>